<keyword evidence="3" id="KW-0804">Transcription</keyword>
<name>A0A9D2NCV6_9FIRM</name>
<accession>A0A9D2NCV6</accession>
<dbReference type="EMBL" id="DWWS01000004">
    <property type="protein sequence ID" value="HJC22134.1"/>
    <property type="molecule type" value="Genomic_DNA"/>
</dbReference>
<dbReference type="InterPro" id="IPR018490">
    <property type="entry name" value="cNMP-bd_dom_sf"/>
</dbReference>
<dbReference type="PROSITE" id="PS50042">
    <property type="entry name" value="CNMP_BINDING_3"/>
    <property type="match status" value="1"/>
</dbReference>
<evidence type="ECO:0000259" key="4">
    <source>
        <dbReference type="PROSITE" id="PS50042"/>
    </source>
</evidence>
<dbReference type="SUPFAM" id="SSF51206">
    <property type="entry name" value="cAMP-binding domain-like"/>
    <property type="match status" value="1"/>
</dbReference>
<proteinExistence type="predicted"/>
<dbReference type="SUPFAM" id="SSF46785">
    <property type="entry name" value="Winged helix' DNA-binding domain"/>
    <property type="match status" value="1"/>
</dbReference>
<dbReference type="GO" id="GO:0006355">
    <property type="term" value="P:regulation of DNA-templated transcription"/>
    <property type="evidence" value="ECO:0007669"/>
    <property type="project" value="InterPro"/>
</dbReference>
<dbReference type="CDD" id="cd00038">
    <property type="entry name" value="CAP_ED"/>
    <property type="match status" value="1"/>
</dbReference>
<reference evidence="5" key="2">
    <citation type="submission" date="2021-04" db="EMBL/GenBank/DDBJ databases">
        <authorList>
            <person name="Gilroy R."/>
        </authorList>
    </citation>
    <scope>NUCLEOTIDE SEQUENCE</scope>
    <source>
        <strain evidence="5">USAMLcec2-132</strain>
    </source>
</reference>
<comment type="caution">
    <text evidence="5">The sequence shown here is derived from an EMBL/GenBank/DDBJ whole genome shotgun (WGS) entry which is preliminary data.</text>
</comment>
<dbReference type="Pfam" id="PF13545">
    <property type="entry name" value="HTH_Crp_2"/>
    <property type="match status" value="1"/>
</dbReference>
<dbReference type="AlphaFoldDB" id="A0A9D2NCV6"/>
<reference evidence="5" key="1">
    <citation type="journal article" date="2021" name="PeerJ">
        <title>Extensive microbial diversity within the chicken gut microbiome revealed by metagenomics and culture.</title>
        <authorList>
            <person name="Gilroy R."/>
            <person name="Ravi A."/>
            <person name="Getino M."/>
            <person name="Pursley I."/>
            <person name="Horton D.L."/>
            <person name="Alikhan N.F."/>
            <person name="Baker D."/>
            <person name="Gharbi K."/>
            <person name="Hall N."/>
            <person name="Watson M."/>
            <person name="Adriaenssens E.M."/>
            <person name="Foster-Nyarko E."/>
            <person name="Jarju S."/>
            <person name="Secka A."/>
            <person name="Antonio M."/>
            <person name="Oren A."/>
            <person name="Chaudhuri R.R."/>
            <person name="La Ragione R."/>
            <person name="Hildebrand F."/>
            <person name="Pallen M.J."/>
        </authorList>
    </citation>
    <scope>NUCLEOTIDE SEQUENCE</scope>
    <source>
        <strain evidence="5">USAMLcec2-132</strain>
    </source>
</reference>
<keyword evidence="1" id="KW-0805">Transcription regulation</keyword>
<evidence type="ECO:0000256" key="1">
    <source>
        <dbReference type="ARBA" id="ARBA00023015"/>
    </source>
</evidence>
<feature type="domain" description="Cyclic nucleotide-binding" evidence="4">
    <location>
        <begin position="13"/>
        <end position="111"/>
    </location>
</feature>
<dbReference type="InterPro" id="IPR000595">
    <property type="entry name" value="cNMP-bd_dom"/>
</dbReference>
<evidence type="ECO:0000256" key="2">
    <source>
        <dbReference type="ARBA" id="ARBA00023125"/>
    </source>
</evidence>
<organism evidence="5 6">
    <name type="scientific">Candidatus Eisenbergiella merdavium</name>
    <dbReference type="NCBI Taxonomy" id="2838551"/>
    <lineage>
        <taxon>Bacteria</taxon>
        <taxon>Bacillati</taxon>
        <taxon>Bacillota</taxon>
        <taxon>Clostridia</taxon>
        <taxon>Lachnospirales</taxon>
        <taxon>Lachnospiraceae</taxon>
        <taxon>Eisenbergiella</taxon>
    </lineage>
</organism>
<evidence type="ECO:0000313" key="5">
    <source>
        <dbReference type="EMBL" id="HJC22134.1"/>
    </source>
</evidence>
<dbReference type="InterPro" id="IPR012318">
    <property type="entry name" value="HTH_CRP"/>
</dbReference>
<sequence length="223" mass="25238">MENSLWIIRNSQIFSGISEAEITEMLGCLDAKQKVFHKDELIFREGDTTETIGLLLTGAAFIVQDDFWGNRNILSTVIPGQTFAETFACSMGAAMTVSVIAESECEVIFLNVRRILTTCPAACAHHSRMIRNLLSDLAEKNLAYNEKLTHMAQRTTRARLLSYFSAAARKSNCFEFDVPFSRQQLADYLSVERSGLSLELSRMKKDGLLDYHKNHFVLKRENK</sequence>
<dbReference type="GO" id="GO:0003677">
    <property type="term" value="F:DNA binding"/>
    <property type="evidence" value="ECO:0007669"/>
    <property type="project" value="UniProtKB-KW"/>
</dbReference>
<dbReference type="InterPro" id="IPR014710">
    <property type="entry name" value="RmlC-like_jellyroll"/>
</dbReference>
<evidence type="ECO:0000313" key="6">
    <source>
        <dbReference type="Proteomes" id="UP000823891"/>
    </source>
</evidence>
<protein>
    <submittedName>
        <fullName evidence="5">Crp/Fnr family transcriptional regulator</fullName>
    </submittedName>
</protein>
<dbReference type="Proteomes" id="UP000823891">
    <property type="component" value="Unassembled WGS sequence"/>
</dbReference>
<gene>
    <name evidence="5" type="ORF">H9761_00335</name>
</gene>
<dbReference type="SMART" id="SM00100">
    <property type="entry name" value="cNMP"/>
    <property type="match status" value="1"/>
</dbReference>
<keyword evidence="2" id="KW-0238">DNA-binding</keyword>
<dbReference type="Gene3D" id="2.60.120.10">
    <property type="entry name" value="Jelly Rolls"/>
    <property type="match status" value="1"/>
</dbReference>
<dbReference type="Pfam" id="PF00027">
    <property type="entry name" value="cNMP_binding"/>
    <property type="match status" value="1"/>
</dbReference>
<dbReference type="InterPro" id="IPR036390">
    <property type="entry name" value="WH_DNA-bd_sf"/>
</dbReference>
<evidence type="ECO:0000256" key="3">
    <source>
        <dbReference type="ARBA" id="ARBA00023163"/>
    </source>
</evidence>